<feature type="compositionally biased region" description="Basic and acidic residues" evidence="1">
    <location>
        <begin position="315"/>
        <end position="325"/>
    </location>
</feature>
<name>A0A8S1DV45_9INSE</name>
<organism evidence="2 3">
    <name type="scientific">Cloeon dipterum</name>
    <dbReference type="NCBI Taxonomy" id="197152"/>
    <lineage>
        <taxon>Eukaryota</taxon>
        <taxon>Metazoa</taxon>
        <taxon>Ecdysozoa</taxon>
        <taxon>Arthropoda</taxon>
        <taxon>Hexapoda</taxon>
        <taxon>Insecta</taxon>
        <taxon>Pterygota</taxon>
        <taxon>Palaeoptera</taxon>
        <taxon>Ephemeroptera</taxon>
        <taxon>Pisciforma</taxon>
        <taxon>Baetidae</taxon>
        <taxon>Cloeon</taxon>
    </lineage>
</organism>
<gene>
    <name evidence="2" type="ORF">CLODIP_2_CD13512</name>
</gene>
<feature type="compositionally biased region" description="Basic and acidic residues" evidence="1">
    <location>
        <begin position="241"/>
        <end position="258"/>
    </location>
</feature>
<feature type="compositionally biased region" description="Basic and acidic residues" evidence="1">
    <location>
        <begin position="140"/>
        <end position="165"/>
    </location>
</feature>
<keyword evidence="3" id="KW-1185">Reference proteome</keyword>
<feature type="compositionally biased region" description="Low complexity" evidence="1">
    <location>
        <begin position="120"/>
        <end position="130"/>
    </location>
</feature>
<feature type="region of interest" description="Disordered" evidence="1">
    <location>
        <begin position="315"/>
        <end position="352"/>
    </location>
</feature>
<accession>A0A8S1DV45</accession>
<evidence type="ECO:0000256" key="1">
    <source>
        <dbReference type="SAM" id="MobiDB-lite"/>
    </source>
</evidence>
<reference evidence="2 3" key="1">
    <citation type="submission" date="2020-04" db="EMBL/GenBank/DDBJ databases">
        <authorList>
            <person name="Alioto T."/>
            <person name="Alioto T."/>
            <person name="Gomez Garrido J."/>
        </authorList>
    </citation>
    <scope>NUCLEOTIDE SEQUENCE [LARGE SCALE GENOMIC DNA]</scope>
</reference>
<protein>
    <submittedName>
        <fullName evidence="2">Uncharacterized protein</fullName>
    </submittedName>
</protein>
<proteinExistence type="predicted"/>
<feature type="region of interest" description="Disordered" evidence="1">
    <location>
        <begin position="108"/>
        <end position="186"/>
    </location>
</feature>
<feature type="region of interest" description="Disordered" evidence="1">
    <location>
        <begin position="226"/>
        <end position="258"/>
    </location>
</feature>
<dbReference type="Proteomes" id="UP000494165">
    <property type="component" value="Unassembled WGS sequence"/>
</dbReference>
<dbReference type="EMBL" id="CADEPI010000372">
    <property type="protein sequence ID" value="CAB3384785.1"/>
    <property type="molecule type" value="Genomic_DNA"/>
</dbReference>
<evidence type="ECO:0000313" key="2">
    <source>
        <dbReference type="EMBL" id="CAB3384785.1"/>
    </source>
</evidence>
<sequence>MLLYYVLTIWNILPCGIYYSFKNFENFQEKIAEIPGKILSDRGTVSAVGLVHFCVMENIDSEIRGSLFYAANEIQRQYQLLPSPEPTRGITRRKSIIMAGVRTKKMTPIDLQKESKLHPESPSSPESSDSQLVLESSPVESKHEAMNSPRPEESYDSPVEHKIPDPDFGEMEPTSFSSPECLDLDLEDPDSNCEAIDFDCDSREESQIGTIRLCSRSDTSEFEMLDHDFDLKTSNSSPPEGPDKSVSDRKTPDPEFDESHQLLPITCCYPESSDDLASECEFSETDSETCSYDQISQFVDEQRRKFEEMLDRIEKSKQERQEVGKPKRIKFSSPSHAKYISGTGSSSKKPLLVRNIPYKKRFSL</sequence>
<dbReference type="AlphaFoldDB" id="A0A8S1DV45"/>
<comment type="caution">
    <text evidence="2">The sequence shown here is derived from an EMBL/GenBank/DDBJ whole genome shotgun (WGS) entry which is preliminary data.</text>
</comment>
<evidence type="ECO:0000313" key="3">
    <source>
        <dbReference type="Proteomes" id="UP000494165"/>
    </source>
</evidence>